<dbReference type="EMBL" id="JAQJAE010000004">
    <property type="protein sequence ID" value="KAJ5598201.1"/>
    <property type="molecule type" value="Genomic_DNA"/>
</dbReference>
<organism evidence="1 2">
    <name type="scientific">Penicillium hordei</name>
    <dbReference type="NCBI Taxonomy" id="40994"/>
    <lineage>
        <taxon>Eukaryota</taxon>
        <taxon>Fungi</taxon>
        <taxon>Dikarya</taxon>
        <taxon>Ascomycota</taxon>
        <taxon>Pezizomycotina</taxon>
        <taxon>Eurotiomycetes</taxon>
        <taxon>Eurotiomycetidae</taxon>
        <taxon>Eurotiales</taxon>
        <taxon>Aspergillaceae</taxon>
        <taxon>Penicillium</taxon>
    </lineage>
</organism>
<reference evidence="1" key="2">
    <citation type="submission" date="2023-01" db="EMBL/GenBank/DDBJ databases">
        <authorList>
            <person name="Petersen C."/>
        </authorList>
    </citation>
    <scope>NUCLEOTIDE SEQUENCE</scope>
    <source>
        <strain evidence="1">IBT 12815</strain>
    </source>
</reference>
<dbReference type="Proteomes" id="UP001213799">
    <property type="component" value="Unassembled WGS sequence"/>
</dbReference>
<keyword evidence="2" id="KW-1185">Reference proteome</keyword>
<protein>
    <submittedName>
        <fullName evidence="1">Uncharacterized protein</fullName>
    </submittedName>
</protein>
<dbReference type="AlphaFoldDB" id="A0AAD6E1A9"/>
<reference evidence="1" key="1">
    <citation type="journal article" date="2023" name="IMA Fungus">
        <title>Comparative genomic study of the Penicillium genus elucidates a diverse pangenome and 15 lateral gene transfer events.</title>
        <authorList>
            <person name="Petersen C."/>
            <person name="Sorensen T."/>
            <person name="Nielsen M.R."/>
            <person name="Sondergaard T.E."/>
            <person name="Sorensen J.L."/>
            <person name="Fitzpatrick D.A."/>
            <person name="Frisvad J.C."/>
            <person name="Nielsen K.L."/>
        </authorList>
    </citation>
    <scope>NUCLEOTIDE SEQUENCE</scope>
    <source>
        <strain evidence="1">IBT 12815</strain>
    </source>
</reference>
<accession>A0AAD6E1A9</accession>
<evidence type="ECO:0000313" key="1">
    <source>
        <dbReference type="EMBL" id="KAJ5598201.1"/>
    </source>
</evidence>
<proteinExistence type="predicted"/>
<dbReference type="GeneID" id="81589582"/>
<gene>
    <name evidence="1" type="ORF">N7537_008285</name>
</gene>
<dbReference type="RefSeq" id="XP_056751416.1">
    <property type="nucleotide sequence ID" value="XM_056899340.1"/>
</dbReference>
<evidence type="ECO:0000313" key="2">
    <source>
        <dbReference type="Proteomes" id="UP001213799"/>
    </source>
</evidence>
<name>A0AAD6E1A9_9EURO</name>
<comment type="caution">
    <text evidence="1">The sequence shown here is derived from an EMBL/GenBank/DDBJ whole genome shotgun (WGS) entry which is preliminary data.</text>
</comment>
<sequence length="164" mass="17568">MAEAVSIPPASRPPIHFAPGQNIYAQPSVVDPSRSHPTYPQNHTLHQTNLEETVGLSHGSKTIHPTQTTLNPSPTDTSHIYDETVLLLEARKELRDFVHLVLKGDINLSDGALGVSEHTFKVLVDSGEGSSLLAEGTTDLWSIQVSGGGLEERRTSGQGPGSEC</sequence>